<keyword evidence="5 6" id="KW-0676">Redox-active center</keyword>
<dbReference type="CDD" id="cd03418">
    <property type="entry name" value="GRX_GRXb_1_3_like"/>
    <property type="match status" value="1"/>
</dbReference>
<evidence type="ECO:0000313" key="8">
    <source>
        <dbReference type="EMBL" id="OOZ39621.1"/>
    </source>
</evidence>
<keyword evidence="4" id="KW-1015">Disulfide bond</keyword>
<dbReference type="PANTHER" id="PTHR45694">
    <property type="entry name" value="GLUTAREDOXIN 2"/>
    <property type="match status" value="1"/>
</dbReference>
<keyword evidence="9" id="KW-1185">Reference proteome</keyword>
<dbReference type="Gene3D" id="3.40.30.10">
    <property type="entry name" value="Glutaredoxin"/>
    <property type="match status" value="1"/>
</dbReference>
<dbReference type="AlphaFoldDB" id="A0A1T2L3E9"/>
<dbReference type="PROSITE" id="PS00195">
    <property type="entry name" value="GLUTAREDOXIN_1"/>
    <property type="match status" value="1"/>
</dbReference>
<comment type="function">
    <text evidence="6">Has a glutathione-disulfide oxidoreductase activity in the presence of NADPH and glutathione reductase. Reduces low molecular weight disulfides and proteins.</text>
</comment>
<dbReference type="GO" id="GO:0015038">
    <property type="term" value="F:glutathione disulfide oxidoreductase activity"/>
    <property type="evidence" value="ECO:0007669"/>
    <property type="project" value="UniProtKB-UniRule"/>
</dbReference>
<proteinExistence type="inferred from homology"/>
<dbReference type="OrthoDB" id="9814618at2"/>
<dbReference type="InterPro" id="IPR002109">
    <property type="entry name" value="Glutaredoxin"/>
</dbReference>
<comment type="similarity">
    <text evidence="1 6">Belongs to the glutaredoxin family.</text>
</comment>
<evidence type="ECO:0000256" key="2">
    <source>
        <dbReference type="ARBA" id="ARBA00022448"/>
    </source>
</evidence>
<dbReference type="InterPro" id="IPR011900">
    <property type="entry name" value="GRX_bact"/>
</dbReference>
<dbReference type="GO" id="GO:0005737">
    <property type="term" value="C:cytoplasm"/>
    <property type="evidence" value="ECO:0007669"/>
    <property type="project" value="TreeGrafter"/>
</dbReference>
<name>A0A1T2L3E9_9GAMM</name>
<protein>
    <recommendedName>
        <fullName evidence="6">Glutaredoxin</fullName>
    </recommendedName>
</protein>
<keyword evidence="2 6" id="KW-0813">Transport</keyword>
<dbReference type="GO" id="GO:0045454">
    <property type="term" value="P:cell redox homeostasis"/>
    <property type="evidence" value="ECO:0007669"/>
    <property type="project" value="InterPro"/>
</dbReference>
<feature type="domain" description="GST N-terminal" evidence="7">
    <location>
        <begin position="2"/>
        <end position="85"/>
    </location>
</feature>
<dbReference type="PRINTS" id="PR00160">
    <property type="entry name" value="GLUTAREDOXIN"/>
</dbReference>
<evidence type="ECO:0000259" key="7">
    <source>
        <dbReference type="PROSITE" id="PS50404"/>
    </source>
</evidence>
<evidence type="ECO:0000256" key="5">
    <source>
        <dbReference type="ARBA" id="ARBA00023284"/>
    </source>
</evidence>
<dbReference type="Proteomes" id="UP000191110">
    <property type="component" value="Unassembled WGS sequence"/>
</dbReference>
<reference evidence="8 9" key="1">
    <citation type="submission" date="2016-11" db="EMBL/GenBank/DDBJ databases">
        <title>Mixed transmission modes and dynamic genome evolution in an obligate animal-bacterial symbiosis.</title>
        <authorList>
            <person name="Russell S.L."/>
            <person name="Corbett-Detig R.B."/>
            <person name="Cavanaugh C.M."/>
        </authorList>
    </citation>
    <scope>NUCLEOTIDE SEQUENCE [LARGE SCALE GENOMIC DNA]</scope>
    <source>
        <strain evidence="8">Sveles-Q1</strain>
    </source>
</reference>
<dbReference type="PROSITE" id="PS50404">
    <property type="entry name" value="GST_NTER"/>
    <property type="match status" value="1"/>
</dbReference>
<dbReference type="Pfam" id="PF00462">
    <property type="entry name" value="Glutaredoxin"/>
    <property type="match status" value="1"/>
</dbReference>
<dbReference type="NCBIfam" id="TIGR02181">
    <property type="entry name" value="GRX_bact"/>
    <property type="match status" value="1"/>
</dbReference>
<dbReference type="PROSITE" id="PS51354">
    <property type="entry name" value="GLUTAREDOXIN_2"/>
    <property type="match status" value="1"/>
</dbReference>
<dbReference type="PANTHER" id="PTHR45694:SF18">
    <property type="entry name" value="GLUTAREDOXIN-1-RELATED"/>
    <property type="match status" value="1"/>
</dbReference>
<dbReference type="SUPFAM" id="SSF52833">
    <property type="entry name" value="Thioredoxin-like"/>
    <property type="match status" value="1"/>
</dbReference>
<keyword evidence="3 6" id="KW-0249">Electron transport</keyword>
<dbReference type="GO" id="GO:0034599">
    <property type="term" value="P:cellular response to oxidative stress"/>
    <property type="evidence" value="ECO:0007669"/>
    <property type="project" value="TreeGrafter"/>
</dbReference>
<evidence type="ECO:0000256" key="4">
    <source>
        <dbReference type="ARBA" id="ARBA00023157"/>
    </source>
</evidence>
<evidence type="ECO:0000313" key="9">
    <source>
        <dbReference type="Proteomes" id="UP000191110"/>
    </source>
</evidence>
<dbReference type="InterPro" id="IPR014025">
    <property type="entry name" value="Glutaredoxin_subgr"/>
</dbReference>
<dbReference type="InterPro" id="IPR011767">
    <property type="entry name" value="GLR_AS"/>
</dbReference>
<sequence length="85" mass="9849">MANVVIYSTGSCPYCVRARMLLEKKGISFEEFRIDEKPELRPEMERLSGRDSVPQIFIDERRIGGFDDMYELDMDDELDPLLGLS</sequence>
<dbReference type="RefSeq" id="WP_078484092.1">
    <property type="nucleotide sequence ID" value="NZ_MPRL01000046.1"/>
</dbReference>
<accession>A0A1T2L3E9</accession>
<keyword evidence="6" id="KW-0963">Cytoplasm</keyword>
<gene>
    <name evidence="8" type="ORF">BOW53_10780</name>
</gene>
<comment type="caution">
    <text evidence="8">The sequence shown here is derived from an EMBL/GenBank/DDBJ whole genome shotgun (WGS) entry which is preliminary data.</text>
</comment>
<dbReference type="InterPro" id="IPR036249">
    <property type="entry name" value="Thioredoxin-like_sf"/>
</dbReference>
<dbReference type="EMBL" id="MPRL01000046">
    <property type="protein sequence ID" value="OOZ39621.1"/>
    <property type="molecule type" value="Genomic_DNA"/>
</dbReference>
<dbReference type="InterPro" id="IPR004045">
    <property type="entry name" value="Glutathione_S-Trfase_N"/>
</dbReference>
<evidence type="ECO:0000256" key="6">
    <source>
        <dbReference type="RuleBase" id="RU364065"/>
    </source>
</evidence>
<organism evidence="8 9">
    <name type="scientific">Solemya pervernicosa gill symbiont</name>
    <dbReference type="NCBI Taxonomy" id="642797"/>
    <lineage>
        <taxon>Bacteria</taxon>
        <taxon>Pseudomonadati</taxon>
        <taxon>Pseudomonadota</taxon>
        <taxon>Gammaproteobacteria</taxon>
        <taxon>sulfur-oxidizing symbionts</taxon>
    </lineage>
</organism>
<evidence type="ECO:0000256" key="3">
    <source>
        <dbReference type="ARBA" id="ARBA00022982"/>
    </source>
</evidence>
<evidence type="ECO:0000256" key="1">
    <source>
        <dbReference type="ARBA" id="ARBA00007787"/>
    </source>
</evidence>